<dbReference type="GeneID" id="37013279"/>
<dbReference type="Gene3D" id="1.20.1460.10">
    <property type="entry name" value="subunit c (vma5p) of the yeast v-atpase, domain 2"/>
    <property type="match status" value="1"/>
</dbReference>
<dbReference type="PANTHER" id="PTHR10137">
    <property type="entry name" value="V-TYPE PROTON ATPASE SUBUNIT C"/>
    <property type="match status" value="1"/>
</dbReference>
<evidence type="ECO:0000256" key="6">
    <source>
        <dbReference type="RuleBase" id="RU364010"/>
    </source>
</evidence>
<evidence type="ECO:0000313" key="9">
    <source>
        <dbReference type="Proteomes" id="UP000245942"/>
    </source>
</evidence>
<dbReference type="InterPro" id="IPR036132">
    <property type="entry name" value="Vac_ATP_synth_c_sf"/>
</dbReference>
<evidence type="ECO:0000256" key="4">
    <source>
        <dbReference type="ARBA" id="ARBA00023065"/>
    </source>
</evidence>
<dbReference type="GO" id="GO:0000221">
    <property type="term" value="C:vacuolar proton-transporting V-type ATPase, V1 domain"/>
    <property type="evidence" value="ECO:0007669"/>
    <property type="project" value="TreeGrafter"/>
</dbReference>
<dbReference type="InterPro" id="IPR004907">
    <property type="entry name" value="ATPase_V1-cplx_csu"/>
</dbReference>
<feature type="compositionally biased region" description="Basic residues" evidence="7">
    <location>
        <begin position="360"/>
        <end position="369"/>
    </location>
</feature>
<dbReference type="Gene3D" id="3.30.70.100">
    <property type="match status" value="1"/>
</dbReference>
<gene>
    <name evidence="8" type="ORF">BCV69DRAFT_280244</name>
</gene>
<dbReference type="SUPFAM" id="SSF118203">
    <property type="entry name" value="Vacuolar ATP synthase subunit C"/>
    <property type="match status" value="1"/>
</dbReference>
<comment type="function">
    <text evidence="6">Subunit of the V1 complex of vacuolar(H+)-ATPase (V-ATPase), a multisubunit enzyme composed of a peripheral complex (V1) that hydrolyzes ATP and a membrane integral complex (V0) that translocates protons. V-ATPase is responsible for acidifying and maintaining the pH of intracellular compartments and in some cell types, is targeted to the plasma membrane, where it is responsible for acidifying the extracellular environment. Subunit C is necessary for the assembly of the catalytic sector of the enzyme and is likely to have a specific function in its catalytic activity.</text>
</comment>
<dbReference type="FunFam" id="3.30.70.100:FF:000002">
    <property type="entry name" value="V-type proton ATPase subunit C"/>
    <property type="match status" value="1"/>
</dbReference>
<feature type="region of interest" description="Disordered" evidence="7">
    <location>
        <begin position="359"/>
        <end position="380"/>
    </location>
</feature>
<dbReference type="PANTHER" id="PTHR10137:SF0">
    <property type="entry name" value="V-TYPE PROTON ATPASE SUBUNIT C"/>
    <property type="match status" value="1"/>
</dbReference>
<keyword evidence="2 6" id="KW-0813">Transport</keyword>
<reference evidence="8 9" key="1">
    <citation type="journal article" date="2018" name="Mol. Biol. Evol.">
        <title>Broad Genomic Sampling Reveals a Smut Pathogenic Ancestry of the Fungal Clade Ustilaginomycotina.</title>
        <authorList>
            <person name="Kijpornyongpan T."/>
            <person name="Mondo S.J."/>
            <person name="Barry K."/>
            <person name="Sandor L."/>
            <person name="Lee J."/>
            <person name="Lipzen A."/>
            <person name="Pangilinan J."/>
            <person name="LaButti K."/>
            <person name="Hainaut M."/>
            <person name="Henrissat B."/>
            <person name="Grigoriev I.V."/>
            <person name="Spatafora J.W."/>
            <person name="Aime M.C."/>
        </authorList>
    </citation>
    <scope>NUCLEOTIDE SEQUENCE [LARGE SCALE GENOMIC DNA]</scope>
    <source>
        <strain evidence="8 9">MCA 4718</strain>
    </source>
</reference>
<organism evidence="8 9">
    <name type="scientific">Pseudomicrostroma glucosiphilum</name>
    <dbReference type="NCBI Taxonomy" id="1684307"/>
    <lineage>
        <taxon>Eukaryota</taxon>
        <taxon>Fungi</taxon>
        <taxon>Dikarya</taxon>
        <taxon>Basidiomycota</taxon>
        <taxon>Ustilaginomycotina</taxon>
        <taxon>Exobasidiomycetes</taxon>
        <taxon>Microstromatales</taxon>
        <taxon>Microstromatales incertae sedis</taxon>
        <taxon>Pseudomicrostroma</taxon>
    </lineage>
</organism>
<sequence>MPSPNSYWLISAPLEGSGPHELHSQVTHTLLNSSGSSSGIVPSCISPPIDLPPLRVGTLASLINLSETLPKSDASAQAILGKIRETLSSLLNDDPAQLAQHTLVKEGTVDDYVLGGWSWNGGKYRVEQDLPDLVAGLEREVQSIDGVMKQKLQNYNVAKGQLQQLQRKKTGNLSVRSLADVVHKDDFVSGDSEFLETLLVAVPRNNVKEWLTKYERLTQLVVPRSSKKLSEDDEYALFNVTVFKKVKDEFAQKARESRFQVREFRWEDDVVEKSRQELDDAGTSEKELWSELLRLSRTNFSECYQVLVHIKLVRLFVESVLRYGLPADYYAVAIKPNPKKVKGLTTALSSYFASLEGRSTRSKKQNGKGKAKDSGNGEVPGEYASLLEEELLPFVSIEVPLGVGGEE</sequence>
<dbReference type="Pfam" id="PF03223">
    <property type="entry name" value="V-ATPase_C"/>
    <property type="match status" value="1"/>
</dbReference>
<accession>A0A316UCP2</accession>
<comment type="function">
    <text evidence="5">Subunit of the V1 complex of vacuolar(H+)-ATPase (V-ATPase), a multisubunit enzyme composed of a peripheral complex (V1) that hydrolyzes ATP and a membrane integral complex (V0) that translocates protons. V-ATPase is responsible for acidifying and maintaining the pH of intracellular compartments. Subunit C is necessary for the assembly of the catalytic sector of the enzyme and is likely to have a specific function in its catalytic activity. Reversibly leaves the enzyme after glucose depletion, causing the catalytic subcomplex V1 to detach from the V0 section.</text>
</comment>
<name>A0A316UCP2_9BASI</name>
<evidence type="ECO:0000256" key="2">
    <source>
        <dbReference type="ARBA" id="ARBA00022448"/>
    </source>
</evidence>
<comment type="similarity">
    <text evidence="1 6">Belongs to the V-ATPase C subunit family.</text>
</comment>
<keyword evidence="9" id="KW-1185">Reference proteome</keyword>
<comment type="subunit">
    <text evidence="6">V-ATPase is a heteromultimeric enzyme composed of a peripheral catalytic V1 complex (components A to H) attached to an integral membrane V0 proton pore complex.</text>
</comment>
<evidence type="ECO:0000313" key="8">
    <source>
        <dbReference type="EMBL" id="PWN22648.1"/>
    </source>
</evidence>
<keyword evidence="4 6" id="KW-0406">Ion transport</keyword>
<dbReference type="Gene3D" id="3.30.70.1180">
    <property type="entry name" value="Vacuolar atp synthase subunit c, domain 1"/>
    <property type="match status" value="1"/>
</dbReference>
<evidence type="ECO:0000256" key="3">
    <source>
        <dbReference type="ARBA" id="ARBA00022781"/>
    </source>
</evidence>
<protein>
    <recommendedName>
        <fullName evidence="6">V-type proton ATPase subunit C</fullName>
    </recommendedName>
</protein>
<proteinExistence type="inferred from homology"/>
<dbReference type="STRING" id="1684307.A0A316UCP2"/>
<dbReference type="GO" id="GO:0046961">
    <property type="term" value="F:proton-transporting ATPase activity, rotational mechanism"/>
    <property type="evidence" value="ECO:0007669"/>
    <property type="project" value="InterPro"/>
</dbReference>
<dbReference type="Proteomes" id="UP000245942">
    <property type="component" value="Unassembled WGS sequence"/>
</dbReference>
<evidence type="ECO:0000256" key="5">
    <source>
        <dbReference type="ARBA" id="ARBA00053565"/>
    </source>
</evidence>
<evidence type="ECO:0000256" key="1">
    <source>
        <dbReference type="ARBA" id="ARBA00006138"/>
    </source>
</evidence>
<dbReference type="OrthoDB" id="6605928at2759"/>
<dbReference type="CDD" id="cd14785">
    <property type="entry name" value="V-ATPase_C"/>
    <property type="match status" value="1"/>
</dbReference>
<dbReference type="EMBL" id="KZ819322">
    <property type="protein sequence ID" value="PWN22648.1"/>
    <property type="molecule type" value="Genomic_DNA"/>
</dbReference>
<keyword evidence="3 6" id="KW-0375">Hydrogen ion transport</keyword>
<dbReference type="RefSeq" id="XP_025349808.1">
    <property type="nucleotide sequence ID" value="XM_025491545.1"/>
</dbReference>
<evidence type="ECO:0000256" key="7">
    <source>
        <dbReference type="SAM" id="MobiDB-lite"/>
    </source>
</evidence>
<dbReference type="AlphaFoldDB" id="A0A316UCP2"/>